<dbReference type="InterPro" id="IPR010559">
    <property type="entry name" value="Sig_transdc_His_kin_internal"/>
</dbReference>
<evidence type="ECO:0000259" key="2">
    <source>
        <dbReference type="Pfam" id="PF06580"/>
    </source>
</evidence>
<dbReference type="InterPro" id="IPR050640">
    <property type="entry name" value="Bact_2-comp_sensor_kinase"/>
</dbReference>
<keyword evidence="1" id="KW-0472">Membrane</keyword>
<sequence>MFYRALYVFIGLILFCTSLSAQEYSFRTYSVAEGLPQSQVTCITQDKQGFLWVGTLGGLARFSGREFEAFSVDQGLLNNRISSLAIIGDTLWVGHENGVSYEFNNQFVALPIEKIKDGGKVSSILFYKGNYFFGVNGSGLFRFSEGKIVQINPTIHGISNRDEFERIRDMVLYDSKMYVATRTGIFYSHDGFSFHLVPGSEEYSFSSLKIDPLTNQLFASSYGDGVFHLENEKLKPYMNSASLLGGNFKHLFIDHTGKIWLSTKFNGAVRIDEKENLHLHTSNGLPMENISCVFEDNTHGIWLGTEGKGLVHFSGEAFTFYTTRSGLNSDLIVSVAQDKEQNIWFGSYANGVSQKTKSGWRNYDDRNGLSNNTVWAVATDKKNQVWFATADGLNRFEKDHFIPYFQSDYPSLPGDKIMSLFLDSHQRFWVGGQEGAAYFENDSVYPLSKLISQSANLRNVRDFAEYDGQLFMASQTGIHVLTASKVLLSYPISENQPGAYSIEADKFGNIWIGTEEGVYLFRDGVIRQLNYSDFSGSNFAVFIQKDGDNMWVGTNNGLFRFTPKSGDWNTFHVEQFGIFEGLVSLETNINSSLIDQGGNLWFGTSEGLMKFDKTKENVFAKTIPPILSLRSVLVNFQPYEKPMDTYNPVRFSHSQNRFIFNFKAVTLAFPEDIKFQYLIEGLNEDWSPLSKVDEISISGLVPGDYRLRVRAVSKTGIYSNEVNFPFVILPPFYTTWWFISLCILLTGSLVLILFRFKLKQERSRREQERLVFTSRLRDLEQQSLNASMNRHFIFNALNSIQYFINTQDRLSANKYLSQFAKLIRKNLDSSSTDQNMVTLSEEIERLKLYLSLESMRFRDRFDYEFTIDPSIDTEAVKVPSMIFQPFVENSIIHGILPRQNTKGEIHFSAHKNAETIDFIIEDNGVGYEKSIKQKQGDGDHQSRGMSITSSRIELLQKISGKSFLLIGPNDIKNDTGESIGTRVHIKIPDNSLED</sequence>
<name>A0ABP3Y5V4_9FLAO</name>
<dbReference type="Proteomes" id="UP001501126">
    <property type="component" value="Unassembled WGS sequence"/>
</dbReference>
<dbReference type="PANTHER" id="PTHR34220:SF7">
    <property type="entry name" value="SENSOR HISTIDINE KINASE YPDA"/>
    <property type="match status" value="1"/>
</dbReference>
<keyword evidence="5" id="KW-1185">Reference proteome</keyword>
<dbReference type="InterPro" id="IPR036890">
    <property type="entry name" value="HATPase_C_sf"/>
</dbReference>
<dbReference type="SUPFAM" id="SSF55874">
    <property type="entry name" value="ATPase domain of HSP90 chaperone/DNA topoisomerase II/histidine kinase"/>
    <property type="match status" value="1"/>
</dbReference>
<keyword evidence="1" id="KW-0812">Transmembrane</keyword>
<dbReference type="Pfam" id="PF06580">
    <property type="entry name" value="His_kinase"/>
    <property type="match status" value="1"/>
</dbReference>
<dbReference type="Gene3D" id="3.30.565.10">
    <property type="entry name" value="Histidine kinase-like ATPase, C-terminal domain"/>
    <property type="match status" value="1"/>
</dbReference>
<evidence type="ECO:0000313" key="5">
    <source>
        <dbReference type="Proteomes" id="UP001501126"/>
    </source>
</evidence>
<feature type="transmembrane region" description="Helical" evidence="1">
    <location>
        <begin position="736"/>
        <end position="756"/>
    </location>
</feature>
<organism evidence="4 5">
    <name type="scientific">Wandonia haliotis</name>
    <dbReference type="NCBI Taxonomy" id="574963"/>
    <lineage>
        <taxon>Bacteria</taxon>
        <taxon>Pseudomonadati</taxon>
        <taxon>Bacteroidota</taxon>
        <taxon>Flavobacteriia</taxon>
        <taxon>Flavobacteriales</taxon>
        <taxon>Crocinitomicaceae</taxon>
        <taxon>Wandonia</taxon>
    </lineage>
</organism>
<comment type="caution">
    <text evidence="4">The sequence shown here is derived from an EMBL/GenBank/DDBJ whole genome shotgun (WGS) entry which is preliminary data.</text>
</comment>
<accession>A0ABP3Y5V4</accession>
<dbReference type="InterPro" id="IPR015943">
    <property type="entry name" value="WD40/YVTN_repeat-like_dom_sf"/>
</dbReference>
<dbReference type="SUPFAM" id="SSF63829">
    <property type="entry name" value="Calcium-dependent phosphotriesterase"/>
    <property type="match status" value="3"/>
</dbReference>
<dbReference type="EMBL" id="BAAAFH010000022">
    <property type="protein sequence ID" value="GAA0876943.1"/>
    <property type="molecule type" value="Genomic_DNA"/>
</dbReference>
<evidence type="ECO:0000259" key="3">
    <source>
        <dbReference type="Pfam" id="PF07495"/>
    </source>
</evidence>
<reference evidence="5" key="1">
    <citation type="journal article" date="2019" name="Int. J. Syst. Evol. Microbiol.">
        <title>The Global Catalogue of Microorganisms (GCM) 10K type strain sequencing project: providing services to taxonomists for standard genome sequencing and annotation.</title>
        <authorList>
            <consortium name="The Broad Institute Genomics Platform"/>
            <consortium name="The Broad Institute Genome Sequencing Center for Infectious Disease"/>
            <person name="Wu L."/>
            <person name="Ma J."/>
        </authorList>
    </citation>
    <scope>NUCLEOTIDE SEQUENCE [LARGE SCALE GENOMIC DNA]</scope>
    <source>
        <strain evidence="5">JCM 16083</strain>
    </source>
</reference>
<evidence type="ECO:0000256" key="1">
    <source>
        <dbReference type="SAM" id="Phobius"/>
    </source>
</evidence>
<evidence type="ECO:0000313" key="4">
    <source>
        <dbReference type="EMBL" id="GAA0876943.1"/>
    </source>
</evidence>
<feature type="domain" description="Two component regulator three Y" evidence="3">
    <location>
        <begin position="669"/>
        <end position="728"/>
    </location>
</feature>
<keyword evidence="1" id="KW-1133">Transmembrane helix</keyword>
<dbReference type="Gene3D" id="2.60.40.10">
    <property type="entry name" value="Immunoglobulins"/>
    <property type="match status" value="1"/>
</dbReference>
<dbReference type="PANTHER" id="PTHR34220">
    <property type="entry name" value="SENSOR HISTIDINE KINASE YPDA"/>
    <property type="match status" value="1"/>
</dbReference>
<feature type="domain" description="Signal transduction histidine kinase internal region" evidence="2">
    <location>
        <begin position="780"/>
        <end position="861"/>
    </location>
</feature>
<dbReference type="InterPro" id="IPR013783">
    <property type="entry name" value="Ig-like_fold"/>
</dbReference>
<dbReference type="Pfam" id="PF07494">
    <property type="entry name" value="Reg_prop"/>
    <property type="match status" value="3"/>
</dbReference>
<proteinExistence type="predicted"/>
<dbReference type="Pfam" id="PF07495">
    <property type="entry name" value="Y_Y_Y"/>
    <property type="match status" value="1"/>
</dbReference>
<dbReference type="RefSeq" id="WP_343790806.1">
    <property type="nucleotide sequence ID" value="NZ_BAAAFH010000022.1"/>
</dbReference>
<dbReference type="Gene3D" id="2.130.10.10">
    <property type="entry name" value="YVTN repeat-like/Quinoprotein amine dehydrogenase"/>
    <property type="match status" value="2"/>
</dbReference>
<dbReference type="InterPro" id="IPR011110">
    <property type="entry name" value="Reg_prop"/>
</dbReference>
<dbReference type="InterPro" id="IPR011123">
    <property type="entry name" value="Y_Y_Y"/>
</dbReference>
<protein>
    <submittedName>
        <fullName evidence="4">Uncharacterized protein</fullName>
    </submittedName>
</protein>
<gene>
    <name evidence="4" type="ORF">GCM10009118_33530</name>
</gene>